<evidence type="ECO:0000313" key="2">
    <source>
        <dbReference type="EMBL" id="MBR7828701.1"/>
    </source>
</evidence>
<sequence length="454" mass="50759">MRLEEAGFAPEDVLAHPQHHAAQTTLVELIEQLRACEGPADGYAFQKVLLERVLYAQSRRSAYSRAAKLMRKRARPQPDAPELESGKDPTQPGSWAFEREIWERISRQYRSVGDAMAWRAFGFERRYILTLSRNDAPGEMAGKAGLQAELAFVDDAWREGCFAILHDVTNCLRIGDVTVFPHNDAPRTEEIKTNPRRRDRAQLDRIRSAHQALWDAGTLPGDDPRQKLYDLAMPLKTHLELLQQTANRAAAEGIAATAVPGSRALLVVDQFGCLNAGITNENYAAAHDEEYLPALRAAGIGDRPQYRIAALSYDSAGRNALRAPWAIYPLHPVICARLIGDISVFMVESCGPDLAQLMQAAGLNARWALPAAHGSVMQPGEVVMEFTETVRTPVGSGVLEQKRTLQMRQSDLDRYLIELLDPVTWTVAVRSMFEDPRLAGQPWPYYRDEDHVWV</sequence>
<comment type="caution">
    <text evidence="2">The sequence shown here is derived from an EMBL/GenBank/DDBJ whole genome shotgun (WGS) entry which is preliminary data.</text>
</comment>
<dbReference type="AlphaFoldDB" id="A0A941IMM3"/>
<evidence type="ECO:0000256" key="1">
    <source>
        <dbReference type="SAM" id="MobiDB-lite"/>
    </source>
</evidence>
<dbReference type="EMBL" id="JAGSOH010000063">
    <property type="protein sequence ID" value="MBR7828701.1"/>
    <property type="molecule type" value="Genomic_DNA"/>
</dbReference>
<dbReference type="RefSeq" id="WP_212519836.1">
    <property type="nucleotide sequence ID" value="NZ_JAGSOH010000063.1"/>
</dbReference>
<feature type="region of interest" description="Disordered" evidence="1">
    <location>
        <begin position="67"/>
        <end position="93"/>
    </location>
</feature>
<dbReference type="Proteomes" id="UP000676325">
    <property type="component" value="Unassembled WGS sequence"/>
</dbReference>
<accession>A0A941IMM3</accession>
<gene>
    <name evidence="2" type="ORF">KDK95_20500</name>
</gene>
<keyword evidence="3" id="KW-1185">Reference proteome</keyword>
<evidence type="ECO:0000313" key="3">
    <source>
        <dbReference type="Proteomes" id="UP000676325"/>
    </source>
</evidence>
<reference evidence="2" key="1">
    <citation type="submission" date="2021-04" db="EMBL/GenBank/DDBJ databases">
        <title>Genome based classification of Actinospica acidithermotolerans sp. nov., an actinobacterium isolated from an Indonesian hot spring.</title>
        <authorList>
            <person name="Kusuma A.B."/>
            <person name="Putra K.E."/>
            <person name="Nafisah S."/>
            <person name="Loh J."/>
            <person name="Nouioui I."/>
            <person name="Goodfellow M."/>
        </authorList>
    </citation>
    <scope>NUCLEOTIDE SEQUENCE</scope>
    <source>
        <strain evidence="2">MGRD01-02</strain>
    </source>
</reference>
<protein>
    <submittedName>
        <fullName evidence="2">Uncharacterized protein</fullName>
    </submittedName>
</protein>
<proteinExistence type="predicted"/>
<organism evidence="2 3">
    <name type="scientific">Actinospica acidithermotolerans</name>
    <dbReference type="NCBI Taxonomy" id="2828514"/>
    <lineage>
        <taxon>Bacteria</taxon>
        <taxon>Bacillati</taxon>
        <taxon>Actinomycetota</taxon>
        <taxon>Actinomycetes</taxon>
        <taxon>Catenulisporales</taxon>
        <taxon>Actinospicaceae</taxon>
        <taxon>Actinospica</taxon>
    </lineage>
</organism>
<name>A0A941IMM3_9ACTN</name>